<comment type="subcellular location">
    <subcellularLocation>
        <location evidence="1">Membrane</location>
        <topology evidence="1">Multi-pass membrane protein</topology>
    </subcellularLocation>
</comment>
<protein>
    <recommendedName>
        <fullName evidence="6">Dendritic cell-specific transmembrane protein-like domain-containing protein</fullName>
    </recommendedName>
</protein>
<keyword evidence="3 5" id="KW-1133">Transmembrane helix</keyword>
<feature type="transmembrane region" description="Helical" evidence="5">
    <location>
        <begin position="670"/>
        <end position="689"/>
    </location>
</feature>
<evidence type="ECO:0000256" key="1">
    <source>
        <dbReference type="ARBA" id="ARBA00004141"/>
    </source>
</evidence>
<evidence type="ECO:0000256" key="3">
    <source>
        <dbReference type="ARBA" id="ARBA00022989"/>
    </source>
</evidence>
<evidence type="ECO:0000256" key="2">
    <source>
        <dbReference type="ARBA" id="ARBA00022692"/>
    </source>
</evidence>
<reference evidence="7" key="1">
    <citation type="submission" date="2022-06" db="EMBL/GenBank/DDBJ databases">
        <authorList>
            <person name="Berger JAMES D."/>
            <person name="Berger JAMES D."/>
        </authorList>
    </citation>
    <scope>NUCLEOTIDE SEQUENCE [LARGE SCALE GENOMIC DNA]</scope>
</reference>
<feature type="domain" description="Dendritic cell-specific transmembrane protein-like" evidence="6">
    <location>
        <begin position="505"/>
        <end position="713"/>
    </location>
</feature>
<organism evidence="7 8">
    <name type="scientific">Schistosoma rodhaini</name>
    <dbReference type="NCBI Taxonomy" id="6188"/>
    <lineage>
        <taxon>Eukaryota</taxon>
        <taxon>Metazoa</taxon>
        <taxon>Spiralia</taxon>
        <taxon>Lophotrochozoa</taxon>
        <taxon>Platyhelminthes</taxon>
        <taxon>Trematoda</taxon>
        <taxon>Digenea</taxon>
        <taxon>Strigeidida</taxon>
        <taxon>Schistosomatoidea</taxon>
        <taxon>Schistosomatidae</taxon>
        <taxon>Schistosoma</taxon>
    </lineage>
</organism>
<dbReference type="Pfam" id="PF26039">
    <property type="entry name" value="Dcst2"/>
    <property type="match status" value="1"/>
</dbReference>
<dbReference type="Pfam" id="PF07782">
    <property type="entry name" value="DC_STAMP"/>
    <property type="match status" value="1"/>
</dbReference>
<evidence type="ECO:0000313" key="8">
    <source>
        <dbReference type="WBParaSite" id="SRDH1_27260.1"/>
    </source>
</evidence>
<evidence type="ECO:0000256" key="4">
    <source>
        <dbReference type="ARBA" id="ARBA00023136"/>
    </source>
</evidence>
<keyword evidence="2 5" id="KW-0812">Transmembrane</keyword>
<dbReference type="Proteomes" id="UP000050792">
    <property type="component" value="Unassembled WGS sequence"/>
</dbReference>
<feature type="transmembrane region" description="Helical" evidence="5">
    <location>
        <begin position="203"/>
        <end position="231"/>
    </location>
</feature>
<feature type="transmembrane region" description="Helical" evidence="5">
    <location>
        <begin position="243"/>
        <end position="261"/>
    </location>
</feature>
<dbReference type="WBParaSite" id="SRDH1_27260.1">
    <property type="protein sequence ID" value="SRDH1_27260.1"/>
    <property type="gene ID" value="SRDH1_27260"/>
</dbReference>
<dbReference type="InterPro" id="IPR051856">
    <property type="entry name" value="CSR-E3_Ligase_Protein"/>
</dbReference>
<feature type="transmembrane region" description="Helical" evidence="5">
    <location>
        <begin position="176"/>
        <end position="197"/>
    </location>
</feature>
<keyword evidence="7" id="KW-1185">Reference proteome</keyword>
<dbReference type="AlphaFoldDB" id="A0AA85EX10"/>
<evidence type="ECO:0000259" key="6">
    <source>
        <dbReference type="Pfam" id="PF07782"/>
    </source>
</evidence>
<evidence type="ECO:0000256" key="5">
    <source>
        <dbReference type="SAM" id="Phobius"/>
    </source>
</evidence>
<proteinExistence type="predicted"/>
<accession>A0AA85EX10</accession>
<dbReference type="InterPro" id="IPR012858">
    <property type="entry name" value="DC_STAMP-like"/>
</dbReference>
<reference evidence="8" key="2">
    <citation type="submission" date="2023-11" db="UniProtKB">
        <authorList>
            <consortium name="WormBaseParasite"/>
        </authorList>
    </citation>
    <scope>IDENTIFICATION</scope>
</reference>
<keyword evidence="4 5" id="KW-0472">Membrane</keyword>
<feature type="transmembrane region" description="Helical" evidence="5">
    <location>
        <begin position="126"/>
        <end position="146"/>
    </location>
</feature>
<feature type="transmembrane region" description="Helical" evidence="5">
    <location>
        <begin position="472"/>
        <end position="494"/>
    </location>
</feature>
<dbReference type="PANTHER" id="PTHR21041:SF9">
    <property type="entry name" value="DENDRITIC CELL-SPECIFIC TRANSMEMBRANE PROTEIN-LIKE DOMAIN-CONTAINING PROTEIN"/>
    <property type="match status" value="1"/>
</dbReference>
<feature type="transmembrane region" description="Helical" evidence="5">
    <location>
        <begin position="562"/>
        <end position="580"/>
    </location>
</feature>
<evidence type="ECO:0000313" key="7">
    <source>
        <dbReference type="Proteomes" id="UP000050792"/>
    </source>
</evidence>
<dbReference type="PANTHER" id="PTHR21041">
    <property type="entry name" value="DENDRITIC CELL-SPECIFIC TRANSMEMBRANE PROTEIN"/>
    <property type="match status" value="1"/>
</dbReference>
<dbReference type="GO" id="GO:0016020">
    <property type="term" value="C:membrane"/>
    <property type="evidence" value="ECO:0007669"/>
    <property type="project" value="UniProtKB-SubCell"/>
</dbReference>
<name>A0AA85EX10_9TREM</name>
<sequence>MTTSRSYLTNENQIECDKNILEFDKTSIIYKTEEYEYNGNSICHPSISSCSSSSSSNSGSHNVSVMNANVPHENTDKLPNLSLSSLISTELTIIKSIDHTNDQTFDKHEGLNDLHREKSLKLIIDLQNLSIFHILLNYLINLYLIIYNKIYILFKYIKWNIFNLLLLLIKLNYNNLFGLISSIIIGFIIYNLLIIILNYNIYISILLTTYIMILPVFAYSSNLQCIGLLILPYLVTNSIRWSLLLFATYISIFNMILNLLYNFEKLKKFLNCVTLETNQNLKKLDHSLLNIFNNSIENILNEFNLMLYNIRNIISNIQLFSLKLMKIIKNNIRWIESIQNSSCKNNTDNLYNLCRNFLNKAYITCTIELDISSNMCEYIKSNKNQICNSIIQQSTNECDHYNEIRLNHFNVTYKKNFNDEMEKIFNIIGKYNITYIMNSNGFNQLTSEMNNGIDQLKQSNSFLNYIEEMKFFISWLLLVLSLVIMIQLIIKAIIFRNSWLSKITFDNSYITSEYIQQEKEAILQGIPSTFPLTYNESKHYKMLTSFSRSHNEKNKMKCSNTLINIWIVVIVIILLLIHVTQNSLLSLTSFISNDFSQSRTRSSQNDDTLNYGSEIFNQIPQYSIIVSGTFYTNIVKNILDLLIQSKDIIINSDVTVCHPILISQDFNNNLIVITLLVLTIISQLIEVYIMRLRHIIMIWYYPKISNQRASWLRARIQNNRKLFNDFKRTSGDTTDKPDRRFTNNPKIKHVLAGFSIKRITCFWCRKEIYTSNEEKPIENASQYSENVYSCSICQLDFGNICPNCRTLLSLKYSRIGLEEHLNNEE</sequence>